<dbReference type="SUPFAM" id="SSF51395">
    <property type="entry name" value="FMN-linked oxidoreductases"/>
    <property type="match status" value="1"/>
</dbReference>
<gene>
    <name evidence="8" type="ORF">A7U43_14985</name>
</gene>
<keyword evidence="3" id="KW-0288">FMN</keyword>
<organism evidence="8 9">
    <name type="scientific">Mycobacterium adipatum</name>
    <dbReference type="NCBI Taxonomy" id="1682113"/>
    <lineage>
        <taxon>Bacteria</taxon>
        <taxon>Bacillati</taxon>
        <taxon>Actinomycetota</taxon>
        <taxon>Actinomycetes</taxon>
        <taxon>Mycobacteriales</taxon>
        <taxon>Mycobacteriaceae</taxon>
        <taxon>Mycobacterium</taxon>
    </lineage>
</organism>
<accession>A0A172UNV5</accession>
<evidence type="ECO:0000259" key="7">
    <source>
        <dbReference type="Pfam" id="PF00724"/>
    </source>
</evidence>
<dbReference type="AlphaFoldDB" id="A0A172UNV5"/>
<keyword evidence="5" id="KW-0560">Oxidoreductase</keyword>
<evidence type="ECO:0000256" key="6">
    <source>
        <dbReference type="SAM" id="MobiDB-lite"/>
    </source>
</evidence>
<dbReference type="InterPro" id="IPR044152">
    <property type="entry name" value="YqjM-like"/>
</dbReference>
<sequence length="364" mass="39195">MAQLFSPLTLRDVTFAHRAWMSPMMQFAAVSAGPDEGSPTDWHLQHLGSRAVGGAALVMVEATAVDPVGRSSVYDLGLWNDRQAGALRRIVDFVSAQGAVPGIQIVHAGRKGSTGRPWEQPLTDPDRQRWPTVGASALPFGRLPAPEELSIDEIGSITAAFAASARRAADAGFRVLELHGAHGYLIHQFLSPHSNTRTDRYGGSLVNRMRFALEVVAAVRRVWPDTLPLFFRVSATDWLGGDTEDPRPGWTIADTVELALRLKDLGVDLVDVSSGGSAPDAQIAVAPGYQVPFAARVRTEAGIATSAVGLITDPDQAERIIVGEEADAVFLARELLRDPAWVRRAADHLGAELGYPPAYSRAFR</sequence>
<dbReference type="InterPro" id="IPR013785">
    <property type="entry name" value="Aldolase_TIM"/>
</dbReference>
<dbReference type="Gene3D" id="3.20.20.70">
    <property type="entry name" value="Aldolase class I"/>
    <property type="match status" value="1"/>
</dbReference>
<evidence type="ECO:0000313" key="8">
    <source>
        <dbReference type="EMBL" id="ANE80434.1"/>
    </source>
</evidence>
<dbReference type="RefSeq" id="WP_067996653.1">
    <property type="nucleotide sequence ID" value="NZ_CP015596.1"/>
</dbReference>
<dbReference type="Pfam" id="PF00724">
    <property type="entry name" value="Oxidored_FMN"/>
    <property type="match status" value="1"/>
</dbReference>
<protein>
    <submittedName>
        <fullName evidence="8">Oxidoreductase</fullName>
    </submittedName>
</protein>
<dbReference type="GO" id="GO:0050661">
    <property type="term" value="F:NADP binding"/>
    <property type="evidence" value="ECO:0007669"/>
    <property type="project" value="InterPro"/>
</dbReference>
<evidence type="ECO:0000256" key="2">
    <source>
        <dbReference type="ARBA" id="ARBA00022630"/>
    </source>
</evidence>
<feature type="region of interest" description="Disordered" evidence="6">
    <location>
        <begin position="110"/>
        <end position="129"/>
    </location>
</feature>
<dbReference type="GO" id="GO:0010181">
    <property type="term" value="F:FMN binding"/>
    <property type="evidence" value="ECO:0007669"/>
    <property type="project" value="InterPro"/>
</dbReference>
<keyword evidence="2" id="KW-0285">Flavoprotein</keyword>
<dbReference type="EMBL" id="CP015596">
    <property type="protein sequence ID" value="ANE80434.1"/>
    <property type="molecule type" value="Genomic_DNA"/>
</dbReference>
<dbReference type="KEGG" id="madi:A7U43_14985"/>
<evidence type="ECO:0000313" key="9">
    <source>
        <dbReference type="Proteomes" id="UP000077143"/>
    </source>
</evidence>
<dbReference type="GO" id="GO:0003959">
    <property type="term" value="F:NADPH dehydrogenase activity"/>
    <property type="evidence" value="ECO:0007669"/>
    <property type="project" value="InterPro"/>
</dbReference>
<evidence type="ECO:0000256" key="3">
    <source>
        <dbReference type="ARBA" id="ARBA00022643"/>
    </source>
</evidence>
<dbReference type="STRING" id="1682113.A7U43_14985"/>
<evidence type="ECO:0000256" key="5">
    <source>
        <dbReference type="ARBA" id="ARBA00023002"/>
    </source>
</evidence>
<dbReference type="CDD" id="cd02932">
    <property type="entry name" value="OYE_YqiM_FMN"/>
    <property type="match status" value="1"/>
</dbReference>
<dbReference type="PANTHER" id="PTHR43303">
    <property type="entry name" value="NADPH DEHYDROGENASE C23G7.10C-RELATED"/>
    <property type="match status" value="1"/>
</dbReference>
<keyword evidence="4" id="KW-0521">NADP</keyword>
<dbReference type="InterPro" id="IPR001155">
    <property type="entry name" value="OxRdtase_FMN_N"/>
</dbReference>
<evidence type="ECO:0000256" key="1">
    <source>
        <dbReference type="ARBA" id="ARBA00001917"/>
    </source>
</evidence>
<feature type="domain" description="NADH:flavin oxidoreductase/NADH oxidase N-terminal" evidence="7">
    <location>
        <begin position="3"/>
        <end position="349"/>
    </location>
</feature>
<name>A0A172UNV5_9MYCO</name>
<proteinExistence type="predicted"/>
<dbReference type="PANTHER" id="PTHR43303:SF4">
    <property type="entry name" value="NADPH DEHYDROGENASE C23G7.10C-RELATED"/>
    <property type="match status" value="1"/>
</dbReference>
<dbReference type="Proteomes" id="UP000077143">
    <property type="component" value="Chromosome"/>
</dbReference>
<evidence type="ECO:0000256" key="4">
    <source>
        <dbReference type="ARBA" id="ARBA00022857"/>
    </source>
</evidence>
<keyword evidence="9" id="KW-1185">Reference proteome</keyword>
<comment type="cofactor">
    <cofactor evidence="1">
        <name>FMN</name>
        <dbReference type="ChEBI" id="CHEBI:58210"/>
    </cofactor>
</comment>
<reference evidence="8 9" key="1">
    <citation type="submission" date="2016-05" db="EMBL/GenBank/DDBJ databases">
        <title>Complete genome sequence of a phthalic acid esters degrading Mycobacterium sp. YC-RL4.</title>
        <authorList>
            <person name="Ren L."/>
            <person name="Fan S."/>
            <person name="Ruth N."/>
            <person name="Jia Y."/>
            <person name="Wang J."/>
            <person name="Qiao C."/>
        </authorList>
    </citation>
    <scope>NUCLEOTIDE SEQUENCE [LARGE SCALE GENOMIC DNA]</scope>
    <source>
        <strain evidence="8 9">YC-RL4</strain>
    </source>
</reference>
<dbReference type="OrthoDB" id="3169239at2"/>